<name>A0A1C0ZZJ0_9BACL</name>
<organism evidence="21 22">
    <name type="scientific">Paenibacillus pectinilyticus</name>
    <dbReference type="NCBI Taxonomy" id="512399"/>
    <lineage>
        <taxon>Bacteria</taxon>
        <taxon>Bacillati</taxon>
        <taxon>Bacillota</taxon>
        <taxon>Bacilli</taxon>
        <taxon>Bacillales</taxon>
        <taxon>Paenibacillaceae</taxon>
        <taxon>Paenibacillus</taxon>
    </lineage>
</organism>
<dbReference type="CDD" id="cd16917">
    <property type="entry name" value="HATPase_UhpB-NarQ-NarX-like"/>
    <property type="match status" value="1"/>
</dbReference>
<feature type="transmembrane region" description="Helical" evidence="19">
    <location>
        <begin position="120"/>
        <end position="141"/>
    </location>
</feature>
<evidence type="ECO:0000256" key="5">
    <source>
        <dbReference type="ARBA" id="ARBA00017322"/>
    </source>
</evidence>
<dbReference type="GO" id="GO:0046872">
    <property type="term" value="F:metal ion binding"/>
    <property type="evidence" value="ECO:0007669"/>
    <property type="project" value="UniProtKB-KW"/>
</dbReference>
<dbReference type="GO" id="GO:0000155">
    <property type="term" value="F:phosphorelay sensor kinase activity"/>
    <property type="evidence" value="ECO:0007669"/>
    <property type="project" value="InterPro"/>
</dbReference>
<comment type="caution">
    <text evidence="21">The sequence shown here is derived from an EMBL/GenBank/DDBJ whole genome shotgun (WGS) entry which is preliminary data.</text>
</comment>
<dbReference type="GO" id="GO:0005524">
    <property type="term" value="F:ATP binding"/>
    <property type="evidence" value="ECO:0007669"/>
    <property type="project" value="UniProtKB-KW"/>
</dbReference>
<evidence type="ECO:0000256" key="18">
    <source>
        <dbReference type="ARBA" id="ARBA00030800"/>
    </source>
</evidence>
<keyword evidence="7" id="KW-0963">Cytoplasm</keyword>
<keyword evidence="13" id="KW-0067">ATP-binding</keyword>
<dbReference type="Gene3D" id="1.20.5.1930">
    <property type="match status" value="1"/>
</dbReference>
<dbReference type="Proteomes" id="UP000093309">
    <property type="component" value="Unassembled WGS sequence"/>
</dbReference>
<feature type="transmembrane region" description="Helical" evidence="19">
    <location>
        <begin position="95"/>
        <end position="114"/>
    </location>
</feature>
<feature type="transmembrane region" description="Helical" evidence="19">
    <location>
        <begin position="64"/>
        <end position="83"/>
    </location>
</feature>
<dbReference type="GO" id="GO:0005737">
    <property type="term" value="C:cytoplasm"/>
    <property type="evidence" value="ECO:0007669"/>
    <property type="project" value="UniProtKB-SubCell"/>
</dbReference>
<keyword evidence="19" id="KW-1133">Transmembrane helix</keyword>
<evidence type="ECO:0000259" key="20">
    <source>
        <dbReference type="PROSITE" id="PS50109"/>
    </source>
</evidence>
<evidence type="ECO:0000256" key="14">
    <source>
        <dbReference type="ARBA" id="ARBA00023004"/>
    </source>
</evidence>
<evidence type="ECO:0000256" key="19">
    <source>
        <dbReference type="SAM" id="Phobius"/>
    </source>
</evidence>
<dbReference type="PANTHER" id="PTHR24421:SF10">
    <property type="entry name" value="NITRATE_NITRITE SENSOR PROTEIN NARQ"/>
    <property type="match status" value="1"/>
</dbReference>
<gene>
    <name evidence="21" type="ORF">A8709_18360</name>
</gene>
<evidence type="ECO:0000256" key="16">
    <source>
        <dbReference type="ARBA" id="ARBA00023014"/>
    </source>
</evidence>
<feature type="domain" description="Histidine kinase" evidence="20">
    <location>
        <begin position="276"/>
        <end position="369"/>
    </location>
</feature>
<dbReference type="Pfam" id="PF02518">
    <property type="entry name" value="HATPase_c"/>
    <property type="match status" value="1"/>
</dbReference>
<dbReference type="AlphaFoldDB" id="A0A1C0ZZJ0"/>
<keyword evidence="15" id="KW-0902">Two-component regulatory system</keyword>
<keyword evidence="16" id="KW-0411">Iron-sulfur</keyword>
<comment type="cofactor">
    <cofactor evidence="2">
        <name>[4Fe-4S] cluster</name>
        <dbReference type="ChEBI" id="CHEBI:49883"/>
    </cofactor>
</comment>
<evidence type="ECO:0000256" key="9">
    <source>
        <dbReference type="ARBA" id="ARBA00022679"/>
    </source>
</evidence>
<comment type="subcellular location">
    <subcellularLocation>
        <location evidence="3">Cytoplasm</location>
    </subcellularLocation>
</comment>
<keyword evidence="10" id="KW-0479">Metal-binding</keyword>
<evidence type="ECO:0000313" key="21">
    <source>
        <dbReference type="EMBL" id="OCT13557.1"/>
    </source>
</evidence>
<dbReference type="RefSeq" id="WP_065853619.1">
    <property type="nucleotide sequence ID" value="NZ_LYPC01000022.1"/>
</dbReference>
<keyword evidence="14" id="KW-0408">Iron</keyword>
<evidence type="ECO:0000256" key="10">
    <source>
        <dbReference type="ARBA" id="ARBA00022723"/>
    </source>
</evidence>
<dbReference type="GO" id="GO:0046983">
    <property type="term" value="F:protein dimerization activity"/>
    <property type="evidence" value="ECO:0007669"/>
    <property type="project" value="InterPro"/>
</dbReference>
<dbReference type="STRING" id="512399.A8709_18360"/>
<sequence length="377" mass="43047">MNFVLLRLAGYCLVTFSAYQQTNKWFWWDWVISVCILVWCIGDQWKKPDDDAFVMKLGIAGETILVLVWAIVLRDGIVLFALLSPLVRSCIHLRWVFCLAVMLIEMVIVAGAHLLWHTQWYWQLASILLVGSYTLVLGALLRHREQVKRLAALSMFELETRAKDDERLRIARQLHDRTGQYWSAIVRALDVALRVDGDQRVQFITKARLASLEGLEEMRTAVAGWSEGRHSPTDWLRFMEEAIGRYRGILRNGISLHVDTIEWTRFEDPTLAAETVARMVVEAMTNAVRNGQAEAIVVVLEAEAEWIEVTVQDDGKGFESEVKHREYAEMQGMGLASMRELAEASGGCFNIVSSRRRGTKVSITLPYYPNRTEELAK</sequence>
<comment type="function">
    <text evidence="17">Member of the two-component regulatory system NreB/NreC involved in the control of dissimilatory nitrate/nitrite reduction in response to oxygen. NreB functions as a direct oxygen sensor histidine kinase which is autophosphorylated, in the absence of oxygen, probably at the conserved histidine residue, and transfers its phosphate group probably to a conserved aspartate residue of NreC. NreB/NreC activates the expression of the nitrate (narGHJI) and nitrite (nir) reductase operons, as well as the putative nitrate transporter gene narT.</text>
</comment>
<evidence type="ECO:0000256" key="12">
    <source>
        <dbReference type="ARBA" id="ARBA00022777"/>
    </source>
</evidence>
<keyword evidence="19" id="KW-0472">Membrane</keyword>
<dbReference type="InterPro" id="IPR011712">
    <property type="entry name" value="Sig_transdc_His_kin_sub3_dim/P"/>
</dbReference>
<comment type="catalytic activity">
    <reaction evidence="1">
        <text>ATP + protein L-histidine = ADP + protein N-phospho-L-histidine.</text>
        <dbReference type="EC" id="2.7.13.3"/>
    </reaction>
</comment>
<evidence type="ECO:0000256" key="17">
    <source>
        <dbReference type="ARBA" id="ARBA00024827"/>
    </source>
</evidence>
<dbReference type="Gene3D" id="3.30.565.10">
    <property type="entry name" value="Histidine kinase-like ATPase, C-terminal domain"/>
    <property type="match status" value="1"/>
</dbReference>
<keyword evidence="6" id="KW-0004">4Fe-4S</keyword>
<dbReference type="GO" id="GO:0016020">
    <property type="term" value="C:membrane"/>
    <property type="evidence" value="ECO:0007669"/>
    <property type="project" value="InterPro"/>
</dbReference>
<proteinExistence type="predicted"/>
<keyword evidence="12" id="KW-0418">Kinase</keyword>
<dbReference type="SMART" id="SM00387">
    <property type="entry name" value="HATPase_c"/>
    <property type="match status" value="1"/>
</dbReference>
<dbReference type="SUPFAM" id="SSF55874">
    <property type="entry name" value="ATPase domain of HSP90 chaperone/DNA topoisomerase II/histidine kinase"/>
    <property type="match status" value="1"/>
</dbReference>
<dbReference type="InterPro" id="IPR003594">
    <property type="entry name" value="HATPase_dom"/>
</dbReference>
<dbReference type="InterPro" id="IPR004358">
    <property type="entry name" value="Sig_transdc_His_kin-like_C"/>
</dbReference>
<protein>
    <recommendedName>
        <fullName evidence="5">Oxygen sensor histidine kinase NreB</fullName>
        <ecNumber evidence="4">2.7.13.3</ecNumber>
    </recommendedName>
    <alternativeName>
        <fullName evidence="18">Nitrogen regulation protein B</fullName>
    </alternativeName>
</protein>
<evidence type="ECO:0000256" key="2">
    <source>
        <dbReference type="ARBA" id="ARBA00001966"/>
    </source>
</evidence>
<keyword evidence="9" id="KW-0808">Transferase</keyword>
<keyword evidence="11" id="KW-0547">Nucleotide-binding</keyword>
<keyword evidence="19" id="KW-0812">Transmembrane</keyword>
<keyword evidence="22" id="KW-1185">Reference proteome</keyword>
<dbReference type="GO" id="GO:0051539">
    <property type="term" value="F:4 iron, 4 sulfur cluster binding"/>
    <property type="evidence" value="ECO:0007669"/>
    <property type="project" value="UniProtKB-KW"/>
</dbReference>
<dbReference type="EMBL" id="LYPC01000022">
    <property type="protein sequence ID" value="OCT13557.1"/>
    <property type="molecule type" value="Genomic_DNA"/>
</dbReference>
<evidence type="ECO:0000256" key="6">
    <source>
        <dbReference type="ARBA" id="ARBA00022485"/>
    </source>
</evidence>
<dbReference type="InterPro" id="IPR036890">
    <property type="entry name" value="HATPase_C_sf"/>
</dbReference>
<evidence type="ECO:0000256" key="8">
    <source>
        <dbReference type="ARBA" id="ARBA00022553"/>
    </source>
</evidence>
<evidence type="ECO:0000256" key="11">
    <source>
        <dbReference type="ARBA" id="ARBA00022741"/>
    </source>
</evidence>
<evidence type="ECO:0000313" key="22">
    <source>
        <dbReference type="Proteomes" id="UP000093309"/>
    </source>
</evidence>
<keyword evidence="8" id="KW-0597">Phosphoprotein</keyword>
<evidence type="ECO:0000256" key="15">
    <source>
        <dbReference type="ARBA" id="ARBA00023012"/>
    </source>
</evidence>
<evidence type="ECO:0000256" key="7">
    <source>
        <dbReference type="ARBA" id="ARBA00022490"/>
    </source>
</evidence>
<dbReference type="Pfam" id="PF07730">
    <property type="entry name" value="HisKA_3"/>
    <property type="match status" value="1"/>
</dbReference>
<dbReference type="InterPro" id="IPR050482">
    <property type="entry name" value="Sensor_HK_TwoCompSys"/>
</dbReference>
<evidence type="ECO:0000256" key="4">
    <source>
        <dbReference type="ARBA" id="ARBA00012438"/>
    </source>
</evidence>
<evidence type="ECO:0000256" key="13">
    <source>
        <dbReference type="ARBA" id="ARBA00022840"/>
    </source>
</evidence>
<accession>A0A1C0ZZJ0</accession>
<dbReference type="EC" id="2.7.13.3" evidence="4"/>
<dbReference type="PRINTS" id="PR00344">
    <property type="entry name" value="BCTRLSENSOR"/>
</dbReference>
<dbReference type="PROSITE" id="PS50109">
    <property type="entry name" value="HIS_KIN"/>
    <property type="match status" value="1"/>
</dbReference>
<dbReference type="InterPro" id="IPR005467">
    <property type="entry name" value="His_kinase_dom"/>
</dbReference>
<evidence type="ECO:0000256" key="1">
    <source>
        <dbReference type="ARBA" id="ARBA00000085"/>
    </source>
</evidence>
<reference evidence="22" key="1">
    <citation type="submission" date="2016-05" db="EMBL/GenBank/DDBJ databases">
        <title>Paenibacillus oryzae. sp. nov., isolated from the rice root.</title>
        <authorList>
            <person name="Zhang J."/>
            <person name="Zhang X."/>
        </authorList>
    </citation>
    <scope>NUCLEOTIDE SEQUENCE [LARGE SCALE GENOMIC DNA]</scope>
    <source>
        <strain evidence="22">KCTC13222</strain>
    </source>
</reference>
<dbReference type="PANTHER" id="PTHR24421">
    <property type="entry name" value="NITRATE/NITRITE SENSOR PROTEIN NARX-RELATED"/>
    <property type="match status" value="1"/>
</dbReference>
<evidence type="ECO:0000256" key="3">
    <source>
        <dbReference type="ARBA" id="ARBA00004496"/>
    </source>
</evidence>